<accession>A0A8H8BVK8</accession>
<evidence type="ECO:0000313" key="5">
    <source>
        <dbReference type="Proteomes" id="UP000664132"/>
    </source>
</evidence>
<dbReference type="InterPro" id="IPR013149">
    <property type="entry name" value="ADH-like_C"/>
</dbReference>
<keyword evidence="2" id="KW-0560">Oxidoreductase</keyword>
<dbReference type="GO" id="GO:0016651">
    <property type="term" value="F:oxidoreductase activity, acting on NAD(P)H"/>
    <property type="evidence" value="ECO:0007669"/>
    <property type="project" value="InterPro"/>
</dbReference>
<dbReference type="Gene3D" id="3.90.180.10">
    <property type="entry name" value="Medium-chain alcohol dehydrogenases, catalytic domain"/>
    <property type="match status" value="1"/>
</dbReference>
<dbReference type="CDD" id="cd08249">
    <property type="entry name" value="enoyl_reductase_like"/>
    <property type="match status" value="1"/>
</dbReference>
<dbReference type="PANTHER" id="PTHR45348">
    <property type="entry name" value="HYPOTHETICAL OXIDOREDUCTASE (EUROFUNG)"/>
    <property type="match status" value="1"/>
</dbReference>
<dbReference type="PANTHER" id="PTHR45348:SF2">
    <property type="entry name" value="ZINC-TYPE ALCOHOL DEHYDROGENASE-LIKE PROTEIN C2E1P3.01"/>
    <property type="match status" value="1"/>
</dbReference>
<evidence type="ECO:0000259" key="3">
    <source>
        <dbReference type="SMART" id="SM00829"/>
    </source>
</evidence>
<protein>
    <recommendedName>
        <fullName evidence="3">Enoyl reductase (ER) domain-containing protein</fullName>
    </recommendedName>
</protein>
<proteinExistence type="inferred from homology"/>
<dbReference type="SUPFAM" id="SSF50129">
    <property type="entry name" value="GroES-like"/>
    <property type="match status" value="1"/>
</dbReference>
<dbReference type="SMART" id="SM00829">
    <property type="entry name" value="PKS_ER"/>
    <property type="match status" value="1"/>
</dbReference>
<dbReference type="AlphaFoldDB" id="A0A8H8BVK8"/>
<dbReference type="InterPro" id="IPR011032">
    <property type="entry name" value="GroES-like_sf"/>
</dbReference>
<organism evidence="4 5">
    <name type="scientific">Cadophora malorum</name>
    <dbReference type="NCBI Taxonomy" id="108018"/>
    <lineage>
        <taxon>Eukaryota</taxon>
        <taxon>Fungi</taxon>
        <taxon>Dikarya</taxon>
        <taxon>Ascomycota</taxon>
        <taxon>Pezizomycotina</taxon>
        <taxon>Leotiomycetes</taxon>
        <taxon>Helotiales</taxon>
        <taxon>Ploettnerulaceae</taxon>
        <taxon>Cadophora</taxon>
    </lineage>
</organism>
<reference evidence="4" key="1">
    <citation type="submission" date="2021-02" db="EMBL/GenBank/DDBJ databases">
        <title>Genome sequence Cadophora malorum strain M34.</title>
        <authorList>
            <person name="Stefanovic E."/>
            <person name="Vu D."/>
            <person name="Scully C."/>
            <person name="Dijksterhuis J."/>
            <person name="Roader J."/>
            <person name="Houbraken J."/>
        </authorList>
    </citation>
    <scope>NUCLEOTIDE SEQUENCE</scope>
    <source>
        <strain evidence="4">M34</strain>
    </source>
</reference>
<dbReference type="Gene3D" id="3.40.50.720">
    <property type="entry name" value="NAD(P)-binding Rossmann-like Domain"/>
    <property type="match status" value="1"/>
</dbReference>
<dbReference type="OrthoDB" id="48317at2759"/>
<sequence>MAPVNKGLLKVAQGKSRLADIPVPDVPDDSILVKTVAVAINPTDWQTLDEEPTPAFTYSLLGVDAAGIVVEVGKGVTKSFQKGDRVAGFSHGANDRNPATGTFANYIIMKGDLTLKIPPTMSFENAATLPCGLATVGLGFYKHLEIPFLTYPVEPKTGGPFILIYGGSSATGSLGIQVAKLSGLTVITTASPRNFEFVKSLGADHVFDYHDPEVGAKINALTNNTLHLVFDTIAVPSSSSISAQALSTAPTGKLLYVSLLPVPMSRPDVESIFFLAYTMSGEEFEMEGEVWPASEEDNLLARKFVGVCEALLEDGRIRSHPVSKREGGLEGILGGMMEMKEGKVSGQKLVYRISDEE</sequence>
<evidence type="ECO:0000256" key="1">
    <source>
        <dbReference type="ARBA" id="ARBA00008072"/>
    </source>
</evidence>
<dbReference type="InterPro" id="IPR036291">
    <property type="entry name" value="NAD(P)-bd_dom_sf"/>
</dbReference>
<dbReference type="InterPro" id="IPR020843">
    <property type="entry name" value="ER"/>
</dbReference>
<dbReference type="Pfam" id="PF08240">
    <property type="entry name" value="ADH_N"/>
    <property type="match status" value="1"/>
</dbReference>
<comment type="similarity">
    <text evidence="1">Belongs to the zinc-containing alcohol dehydrogenase family.</text>
</comment>
<dbReference type="Proteomes" id="UP000664132">
    <property type="component" value="Unassembled WGS sequence"/>
</dbReference>
<feature type="domain" description="Enoyl reductase (ER)" evidence="3">
    <location>
        <begin position="14"/>
        <end position="350"/>
    </location>
</feature>
<dbReference type="EMBL" id="JAFJYH010000008">
    <property type="protein sequence ID" value="KAG4425735.1"/>
    <property type="molecule type" value="Genomic_DNA"/>
</dbReference>
<dbReference type="InterPro" id="IPR013154">
    <property type="entry name" value="ADH-like_N"/>
</dbReference>
<evidence type="ECO:0000256" key="2">
    <source>
        <dbReference type="ARBA" id="ARBA00023002"/>
    </source>
</evidence>
<name>A0A8H8BVK8_9HELO</name>
<dbReference type="Pfam" id="PF00107">
    <property type="entry name" value="ADH_zinc_N"/>
    <property type="match status" value="1"/>
</dbReference>
<gene>
    <name evidence="4" type="ORF">IFR04_001197</name>
</gene>
<comment type="caution">
    <text evidence="4">The sequence shown here is derived from an EMBL/GenBank/DDBJ whole genome shotgun (WGS) entry which is preliminary data.</text>
</comment>
<evidence type="ECO:0000313" key="4">
    <source>
        <dbReference type="EMBL" id="KAG4425735.1"/>
    </source>
</evidence>
<dbReference type="InterPro" id="IPR047122">
    <property type="entry name" value="Trans-enoyl_RdTase-like"/>
</dbReference>
<dbReference type="SUPFAM" id="SSF51735">
    <property type="entry name" value="NAD(P)-binding Rossmann-fold domains"/>
    <property type="match status" value="1"/>
</dbReference>
<keyword evidence="5" id="KW-1185">Reference proteome</keyword>